<sequence>MTRAALLQAFLEENGLQDAKPTPLAGDASARRYFRLLRAGVPYVLMDDPSEAIQPRQAFIDIASHLRAIGLSAPEIISHDLPNGFILMEDLGDTLFAREIDTHPACENRLYFAAIDIFDPLHAAPPLAVPRYDAKTMAAATDLAFLWYRETPTTKLDPDALQIQSELRRALQAVDIPPALSLRDYHAENLIWLPNRTGHAQVGLLDFQDAVLTHPIYDLVSLTRDARRDVSPDVAQACLQRFAEARGGDIEALTHAAAVIAVQRNLRILGIFARLSRKMGKLSYVDLIPRVWAMLLNDLEHPELTGLRRALLSRLPAPDSDFLNQLRTPCPTR</sequence>
<dbReference type="InterPro" id="IPR011009">
    <property type="entry name" value="Kinase-like_dom_sf"/>
</dbReference>
<dbReference type="InterPro" id="IPR002575">
    <property type="entry name" value="Aminoglycoside_PTrfase"/>
</dbReference>
<evidence type="ECO:0000313" key="3">
    <source>
        <dbReference type="Proteomes" id="UP001528040"/>
    </source>
</evidence>
<organism evidence="2 3">
    <name type="scientific">Aliiroseovarius salicola</name>
    <dbReference type="NCBI Taxonomy" id="3009082"/>
    <lineage>
        <taxon>Bacteria</taxon>
        <taxon>Pseudomonadati</taxon>
        <taxon>Pseudomonadota</taxon>
        <taxon>Alphaproteobacteria</taxon>
        <taxon>Rhodobacterales</taxon>
        <taxon>Paracoccaceae</taxon>
        <taxon>Aliiroseovarius</taxon>
    </lineage>
</organism>
<dbReference type="RefSeq" id="WP_271052526.1">
    <property type="nucleotide sequence ID" value="NZ_JAQIIO010000001.1"/>
</dbReference>
<dbReference type="Gene3D" id="3.30.200.20">
    <property type="entry name" value="Phosphorylase Kinase, domain 1"/>
    <property type="match status" value="1"/>
</dbReference>
<reference evidence="2 3" key="1">
    <citation type="submission" date="2023-01" db="EMBL/GenBank/DDBJ databases">
        <authorList>
            <person name="Yoon J.-W."/>
        </authorList>
    </citation>
    <scope>NUCLEOTIDE SEQUENCE [LARGE SCALE GENOMIC DNA]</scope>
    <source>
        <strain evidence="2 3">KMU-50</strain>
    </source>
</reference>
<dbReference type="Proteomes" id="UP001528040">
    <property type="component" value="Unassembled WGS sequence"/>
</dbReference>
<feature type="domain" description="Aminoglycoside phosphotransferase" evidence="1">
    <location>
        <begin position="22"/>
        <end position="243"/>
    </location>
</feature>
<proteinExistence type="predicted"/>
<dbReference type="EMBL" id="JAQIIO010000001">
    <property type="protein sequence ID" value="MDA5092939.1"/>
    <property type="molecule type" value="Genomic_DNA"/>
</dbReference>
<keyword evidence="3" id="KW-1185">Reference proteome</keyword>
<name>A0ABT4VXG0_9RHOB</name>
<dbReference type="Gene3D" id="3.90.1200.10">
    <property type="match status" value="1"/>
</dbReference>
<evidence type="ECO:0000313" key="2">
    <source>
        <dbReference type="EMBL" id="MDA5092939.1"/>
    </source>
</evidence>
<gene>
    <name evidence="2" type="ORF">O2N63_02470</name>
</gene>
<accession>A0ABT4VXG0</accession>
<evidence type="ECO:0000259" key="1">
    <source>
        <dbReference type="Pfam" id="PF01636"/>
    </source>
</evidence>
<dbReference type="Pfam" id="PF01636">
    <property type="entry name" value="APH"/>
    <property type="match status" value="1"/>
</dbReference>
<dbReference type="SUPFAM" id="SSF56112">
    <property type="entry name" value="Protein kinase-like (PK-like)"/>
    <property type="match status" value="1"/>
</dbReference>
<comment type="caution">
    <text evidence="2">The sequence shown here is derived from an EMBL/GenBank/DDBJ whole genome shotgun (WGS) entry which is preliminary data.</text>
</comment>
<protein>
    <submittedName>
        <fullName evidence="2">Phosphotransferase</fullName>
    </submittedName>
</protein>